<sequence length="726" mass="77074">MRLLVAALVCAATADAAASKAFCRAANDGNLEAVKKSIRDGADIDYRCPTSIGKETALFIASQNGHTEVVRLLLEAGADANIVDHQGGTPLYIAAQEKHGDVVRLLLAEVDPRDSILKPSGSGPLHVAAFQGGTAALETLLEDGRLPIDGRTTEGHTPLHQAAQEGRLKIIEALLRHGADATIAWNGMTPADVASQNGHDEVAALLKEAEGWTPSEAFCAAVEDGDAKAVEKSLSNGVDVDYPCLTTTGTFAAVHIASFHGHTEVLKVVLSWGADANVVDSQGLHLLYIAAERGHGEIVQLLLEDSEVNPFDATYNPGGFTVLHIAAERGNVAVLEVVLEDGRLPMDGLDDAGRTPLHFAAQNGQLGAVVALVERGADVSIETTDGRDALYAAAERNHSDIVRLLLELVDPRHSIAKGGFSCLHAAAQVNSTAALSVLLDDGRLAINGLSDEGCTPLFYAAQFGALRAVKSLLRHGADASIAWGPDSWTPADIASENGHHEVVALLEGRVPASEAFCDAVADGDIEAAQLSISQGVDVDYPCLVFGRSKSWTETALCTASSRGDTQMMEMLLRAGAAVNLAGRRMGEGAYTALIIAADSGKTEAVQLLLRENANATLGSLNGTVRDREPLHVAASKGHRRVVEVLLDEGKVDINRRSGRLGNSPIYSAAREGHLEVTRLLLRGRTSPRRRRSGSSSPPARRWRASRRARRRPRGLRRARVSRRRAS</sequence>
<dbReference type="Proteomes" id="UP000789595">
    <property type="component" value="Unassembled WGS sequence"/>
</dbReference>
<dbReference type="PROSITE" id="PS50088">
    <property type="entry name" value="ANK_REPEAT"/>
    <property type="match status" value="12"/>
</dbReference>
<dbReference type="InterPro" id="IPR002110">
    <property type="entry name" value="Ankyrin_rpt"/>
</dbReference>
<dbReference type="InterPro" id="IPR036770">
    <property type="entry name" value="Ankyrin_rpt-contain_sf"/>
</dbReference>
<evidence type="ECO:0000313" key="6">
    <source>
        <dbReference type="EMBL" id="CAH0369602.1"/>
    </source>
</evidence>
<feature type="region of interest" description="Disordered" evidence="4">
    <location>
        <begin position="682"/>
        <end position="726"/>
    </location>
</feature>
<accession>A0A8J2SLW4</accession>
<keyword evidence="7" id="KW-1185">Reference proteome</keyword>
<dbReference type="PROSITE" id="PS50297">
    <property type="entry name" value="ANK_REP_REGION"/>
    <property type="match status" value="11"/>
</dbReference>
<feature type="repeat" description="ANK" evidence="3">
    <location>
        <begin position="551"/>
        <end position="583"/>
    </location>
</feature>
<evidence type="ECO:0000256" key="3">
    <source>
        <dbReference type="PROSITE-ProRule" id="PRU00023"/>
    </source>
</evidence>
<dbReference type="Pfam" id="PF00023">
    <property type="entry name" value="Ank"/>
    <property type="match status" value="1"/>
</dbReference>
<dbReference type="EMBL" id="CAKKNE010000002">
    <property type="protein sequence ID" value="CAH0369602.1"/>
    <property type="molecule type" value="Genomic_DNA"/>
</dbReference>
<feature type="repeat" description="ANK" evidence="3">
    <location>
        <begin position="660"/>
        <end position="692"/>
    </location>
</feature>
<name>A0A8J2SLW4_9STRA</name>
<dbReference type="SMART" id="SM00248">
    <property type="entry name" value="ANK"/>
    <property type="match status" value="18"/>
</dbReference>
<feature type="repeat" description="ANK" evidence="3">
    <location>
        <begin position="154"/>
        <end position="186"/>
    </location>
</feature>
<dbReference type="PANTHER" id="PTHR24198:SF165">
    <property type="entry name" value="ANKYRIN REPEAT-CONTAINING PROTEIN-RELATED"/>
    <property type="match status" value="1"/>
</dbReference>
<feature type="repeat" description="ANK" evidence="3">
    <location>
        <begin position="318"/>
        <end position="342"/>
    </location>
</feature>
<evidence type="ECO:0000256" key="1">
    <source>
        <dbReference type="ARBA" id="ARBA00022737"/>
    </source>
</evidence>
<evidence type="ECO:0000256" key="4">
    <source>
        <dbReference type="SAM" id="MobiDB-lite"/>
    </source>
</evidence>
<feature type="signal peptide" evidence="5">
    <location>
        <begin position="1"/>
        <end position="18"/>
    </location>
</feature>
<evidence type="ECO:0000256" key="5">
    <source>
        <dbReference type="SAM" id="SignalP"/>
    </source>
</evidence>
<feature type="repeat" description="ANK" evidence="3">
    <location>
        <begin position="120"/>
        <end position="144"/>
    </location>
</feature>
<feature type="repeat" description="ANK" evidence="3">
    <location>
        <begin position="452"/>
        <end position="481"/>
    </location>
</feature>
<gene>
    <name evidence="6" type="ORF">PECAL_2P27290</name>
</gene>
<feature type="repeat" description="ANK" evidence="3">
    <location>
        <begin position="352"/>
        <end position="384"/>
    </location>
</feature>
<dbReference type="PRINTS" id="PR01415">
    <property type="entry name" value="ANKYRIN"/>
</dbReference>
<dbReference type="Gene3D" id="1.25.40.20">
    <property type="entry name" value="Ankyrin repeat-containing domain"/>
    <property type="match status" value="7"/>
</dbReference>
<feature type="repeat" description="ANK" evidence="3">
    <location>
        <begin position="625"/>
        <end position="649"/>
    </location>
</feature>
<feature type="repeat" description="ANK" evidence="3">
    <location>
        <begin position="385"/>
        <end position="407"/>
    </location>
</feature>
<reference evidence="6" key="1">
    <citation type="submission" date="2021-11" db="EMBL/GenBank/DDBJ databases">
        <authorList>
            <consortium name="Genoscope - CEA"/>
            <person name="William W."/>
        </authorList>
    </citation>
    <scope>NUCLEOTIDE SEQUENCE</scope>
</reference>
<organism evidence="6 7">
    <name type="scientific">Pelagomonas calceolata</name>
    <dbReference type="NCBI Taxonomy" id="35677"/>
    <lineage>
        <taxon>Eukaryota</taxon>
        <taxon>Sar</taxon>
        <taxon>Stramenopiles</taxon>
        <taxon>Ochrophyta</taxon>
        <taxon>Pelagophyceae</taxon>
        <taxon>Pelagomonadales</taxon>
        <taxon>Pelagomonadaceae</taxon>
        <taxon>Pelagomonas</taxon>
    </lineage>
</organism>
<feature type="compositionally biased region" description="Basic residues" evidence="4">
    <location>
        <begin position="700"/>
        <end position="726"/>
    </location>
</feature>
<dbReference type="SUPFAM" id="SSF48403">
    <property type="entry name" value="Ankyrin repeat"/>
    <property type="match status" value="2"/>
</dbReference>
<feature type="chain" id="PRO_5035237532" evidence="5">
    <location>
        <begin position="19"/>
        <end position="726"/>
    </location>
</feature>
<comment type="caution">
    <text evidence="6">The sequence shown here is derived from an EMBL/GenBank/DDBJ whole genome shotgun (WGS) entry which is preliminary data.</text>
</comment>
<protein>
    <submittedName>
        <fullName evidence="6">Uncharacterized protein</fullName>
    </submittedName>
</protein>
<keyword evidence="1" id="KW-0677">Repeat</keyword>
<feature type="repeat" description="ANK" evidence="3">
    <location>
        <begin position="249"/>
        <end position="281"/>
    </location>
</feature>
<feature type="repeat" description="ANK" evidence="3">
    <location>
        <begin position="86"/>
        <end position="107"/>
    </location>
</feature>
<keyword evidence="5" id="KW-0732">Signal</keyword>
<dbReference type="Pfam" id="PF12796">
    <property type="entry name" value="Ank_2"/>
    <property type="match status" value="7"/>
</dbReference>
<proteinExistence type="predicted"/>
<feature type="repeat" description="ANK" evidence="3">
    <location>
        <begin position="53"/>
        <end position="85"/>
    </location>
</feature>
<keyword evidence="2 3" id="KW-0040">ANK repeat</keyword>
<dbReference type="AlphaFoldDB" id="A0A8J2SLW4"/>
<dbReference type="OrthoDB" id="96726at2759"/>
<dbReference type="PANTHER" id="PTHR24198">
    <property type="entry name" value="ANKYRIN REPEAT AND PROTEIN KINASE DOMAIN-CONTAINING PROTEIN"/>
    <property type="match status" value="1"/>
</dbReference>
<evidence type="ECO:0000256" key="2">
    <source>
        <dbReference type="ARBA" id="ARBA00023043"/>
    </source>
</evidence>
<evidence type="ECO:0000313" key="7">
    <source>
        <dbReference type="Proteomes" id="UP000789595"/>
    </source>
</evidence>